<dbReference type="GeneID" id="123056650"/>
<name>A0A3B6EAI3_WHEAT</name>
<evidence type="ECO:0000313" key="2">
    <source>
        <dbReference type="EnsemblPlants" id="TraesCS3A02G037400.1.cds1"/>
    </source>
</evidence>
<evidence type="ECO:0000313" key="3">
    <source>
        <dbReference type="Proteomes" id="UP000019116"/>
    </source>
</evidence>
<dbReference type="Gramene" id="TraesLAC3A03G01260660.1">
    <property type="protein sequence ID" value="TraesLAC3A03G01260660.1.CDS1"/>
    <property type="gene ID" value="TraesLAC3A03G01260660"/>
</dbReference>
<dbReference type="InterPro" id="IPR017451">
    <property type="entry name" value="F-box-assoc_interact_dom"/>
</dbReference>
<dbReference type="STRING" id="4565.A0A3B6EAI3"/>
<organism evidence="2">
    <name type="scientific">Triticum aestivum</name>
    <name type="common">Wheat</name>
    <dbReference type="NCBI Taxonomy" id="4565"/>
    <lineage>
        <taxon>Eukaryota</taxon>
        <taxon>Viridiplantae</taxon>
        <taxon>Streptophyta</taxon>
        <taxon>Embryophyta</taxon>
        <taxon>Tracheophyta</taxon>
        <taxon>Spermatophyta</taxon>
        <taxon>Magnoliopsida</taxon>
        <taxon>Liliopsida</taxon>
        <taxon>Poales</taxon>
        <taxon>Poaceae</taxon>
        <taxon>BOP clade</taxon>
        <taxon>Pooideae</taxon>
        <taxon>Triticodae</taxon>
        <taxon>Triticeae</taxon>
        <taxon>Triticinae</taxon>
        <taxon>Triticum</taxon>
    </lineage>
</organism>
<dbReference type="Gramene" id="TraesCS3A02G037400.1">
    <property type="protein sequence ID" value="TraesCS3A02G037400.1.cds1"/>
    <property type="gene ID" value="TraesCS3A02G037400"/>
</dbReference>
<dbReference type="Pfam" id="PF08268">
    <property type="entry name" value="FBA_3"/>
    <property type="match status" value="1"/>
</dbReference>
<dbReference type="SMART" id="SM00256">
    <property type="entry name" value="FBOX"/>
    <property type="match status" value="1"/>
</dbReference>
<dbReference type="InterPro" id="IPR001810">
    <property type="entry name" value="F-box_dom"/>
</dbReference>
<dbReference type="InterPro" id="IPR013187">
    <property type="entry name" value="F-box-assoc_dom_typ3"/>
</dbReference>
<protein>
    <recommendedName>
        <fullName evidence="1">F-box domain-containing protein</fullName>
    </recommendedName>
</protein>
<dbReference type="Gene3D" id="1.20.1280.50">
    <property type="match status" value="1"/>
</dbReference>
<feature type="domain" description="F-box" evidence="1">
    <location>
        <begin position="18"/>
        <end position="63"/>
    </location>
</feature>
<dbReference type="Gramene" id="TraesCS3A03G0076400.1">
    <property type="protein sequence ID" value="TraesCS3A03G0076400.1.CDS1"/>
    <property type="gene ID" value="TraesCS3A03G0076400"/>
</dbReference>
<dbReference type="AlphaFoldDB" id="A0A3B6EAI3"/>
<accession>A0A3B6EAI3</accession>
<gene>
    <name evidence="2" type="primary">LOC123056650</name>
</gene>
<dbReference type="Gramene" id="TraesSTA3A03G01307720.1">
    <property type="protein sequence ID" value="TraesSTA3A03G01307720.1.CDS1"/>
    <property type="gene ID" value="TraesSTA3A03G01307720"/>
</dbReference>
<dbReference type="Gramene" id="TraesNOR3A03G01336180.1">
    <property type="protein sequence ID" value="TraesNOR3A03G01336180.1.CDS1"/>
    <property type="gene ID" value="TraesNOR3A03G01336180"/>
</dbReference>
<dbReference type="Gramene" id="TraesWEE_scaffold_047716_01G000100.1">
    <property type="protein sequence ID" value="TraesWEE_scaffold_047716_01G000100.1"/>
    <property type="gene ID" value="TraesWEE_scaffold_047716_01G000100"/>
</dbReference>
<dbReference type="OMA" id="CELSKMR"/>
<evidence type="ECO:0000259" key="1">
    <source>
        <dbReference type="PROSITE" id="PS50181"/>
    </source>
</evidence>
<dbReference type="PROSITE" id="PS50181">
    <property type="entry name" value="FBOX"/>
    <property type="match status" value="1"/>
</dbReference>
<dbReference type="CDD" id="cd22157">
    <property type="entry name" value="F-box_AtFBW1-like"/>
    <property type="match status" value="1"/>
</dbReference>
<dbReference type="PANTHER" id="PTHR31672:SF13">
    <property type="entry name" value="F-BOX PROTEIN CPR30-LIKE"/>
    <property type="match status" value="1"/>
</dbReference>
<keyword evidence="3" id="KW-1185">Reference proteome</keyword>
<dbReference type="PANTHER" id="PTHR31672">
    <property type="entry name" value="BNACNNG10540D PROTEIN"/>
    <property type="match status" value="1"/>
</dbReference>
<dbReference type="Pfam" id="PF00646">
    <property type="entry name" value="F-box"/>
    <property type="match status" value="1"/>
</dbReference>
<dbReference type="SUPFAM" id="SSF81383">
    <property type="entry name" value="F-box domain"/>
    <property type="match status" value="1"/>
</dbReference>
<dbReference type="InterPro" id="IPR036047">
    <property type="entry name" value="F-box-like_dom_sf"/>
</dbReference>
<proteinExistence type="predicted"/>
<dbReference type="OrthoDB" id="691505at2759"/>
<dbReference type="NCBIfam" id="TIGR01640">
    <property type="entry name" value="F_box_assoc_1"/>
    <property type="match status" value="1"/>
</dbReference>
<dbReference type="Gramene" id="TraesMAC3A03G01315020.1">
    <property type="protein sequence ID" value="TraesMAC3A03G01315020.1.CDS1"/>
    <property type="gene ID" value="TraesMAC3A03G01315020"/>
</dbReference>
<dbReference type="RefSeq" id="XP_044335907.1">
    <property type="nucleotide sequence ID" value="XM_044479972.1"/>
</dbReference>
<reference evidence="2" key="2">
    <citation type="submission" date="2018-10" db="UniProtKB">
        <authorList>
            <consortium name="EnsemblPlants"/>
        </authorList>
    </citation>
    <scope>IDENTIFICATION</scope>
</reference>
<reference evidence="2" key="1">
    <citation type="submission" date="2018-08" db="EMBL/GenBank/DDBJ databases">
        <authorList>
            <person name="Rossello M."/>
        </authorList>
    </citation>
    <scope>NUCLEOTIDE SEQUENCE [LARGE SCALE GENOMIC DNA]</scope>
    <source>
        <strain evidence="2">cv. Chinese Spring</strain>
    </source>
</reference>
<dbReference type="Proteomes" id="UP000019116">
    <property type="component" value="Chromosome 3A"/>
</dbReference>
<sequence length="416" mass="47013">MYAITMMTSNGALQKRNKAPSPELPDELLLEVMSRLPVKSLLRFKCVSKAWRTTISDPSFVQLHLKISARRWEQNPSFLIAPHTLDRDIQGTIFPGNIEFYQWQQGVSEARLVHDRDLFRLVRFFSHCDGLVLVPTGTKVYLFNPATRDALTLPESSHNKVPSFIHHPVGFGRHPRTGMYKVVRSLFGSTDCKTGIVSIGMEVCTVGGPAPPQWREIAGDQPYAPVSSVPAQSVKGGVYWIVDDINFEPRPRGLLRFDLADEAFNLISLPSDLSDLGDDDSDNDGDNEHFNLSVLHGELSLTGYRVNEPNDVHRLVVVWALMEDGASFVWDPRYTLYVMEPCHPIAFLPGTLMLRFNRKLCLYDLQSRELANACELSKMRCRRHGSTELELAWKHVYFCNVIPYMESLVPVGAHMA</sequence>
<dbReference type="InterPro" id="IPR050796">
    <property type="entry name" value="SCF_F-box_component"/>
</dbReference>
<dbReference type="EnsemblPlants" id="TraesCS3A02G037400.1">
    <property type="protein sequence ID" value="TraesCS3A02G037400.1.cds1"/>
    <property type="gene ID" value="TraesCS3A02G037400"/>
</dbReference>